<dbReference type="InterPro" id="IPR000835">
    <property type="entry name" value="HTH_MarR-typ"/>
</dbReference>
<dbReference type="PANTHER" id="PTHR42756">
    <property type="entry name" value="TRANSCRIPTIONAL REGULATOR, MARR"/>
    <property type="match status" value="1"/>
</dbReference>
<evidence type="ECO:0000259" key="4">
    <source>
        <dbReference type="SMART" id="SM00347"/>
    </source>
</evidence>
<gene>
    <name evidence="5" type="ORF">H8692_08585</name>
</gene>
<dbReference type="Proteomes" id="UP000610862">
    <property type="component" value="Unassembled WGS sequence"/>
</dbReference>
<dbReference type="InterPro" id="IPR036390">
    <property type="entry name" value="WH_DNA-bd_sf"/>
</dbReference>
<dbReference type="EMBL" id="JACRTA010000003">
    <property type="protein sequence ID" value="MBC8568813.1"/>
    <property type="molecule type" value="Genomic_DNA"/>
</dbReference>
<keyword evidence="2" id="KW-0238">DNA-binding</keyword>
<keyword evidence="3" id="KW-0804">Transcription</keyword>
<dbReference type="RefSeq" id="WP_177268658.1">
    <property type="nucleotide sequence ID" value="NZ_JACRTA010000003.1"/>
</dbReference>
<dbReference type="GO" id="GO:0003700">
    <property type="term" value="F:DNA-binding transcription factor activity"/>
    <property type="evidence" value="ECO:0007669"/>
    <property type="project" value="InterPro"/>
</dbReference>
<evidence type="ECO:0000256" key="3">
    <source>
        <dbReference type="ARBA" id="ARBA00023163"/>
    </source>
</evidence>
<dbReference type="GO" id="GO:0003677">
    <property type="term" value="F:DNA binding"/>
    <property type="evidence" value="ECO:0007669"/>
    <property type="project" value="UniProtKB-KW"/>
</dbReference>
<dbReference type="AlphaFoldDB" id="A0A926E7V9"/>
<keyword evidence="1" id="KW-0805">Transcription regulation</keyword>
<keyword evidence="6" id="KW-1185">Reference proteome</keyword>
<evidence type="ECO:0000313" key="5">
    <source>
        <dbReference type="EMBL" id="MBC8568813.1"/>
    </source>
</evidence>
<dbReference type="PANTHER" id="PTHR42756:SF1">
    <property type="entry name" value="TRANSCRIPTIONAL REPRESSOR OF EMRAB OPERON"/>
    <property type="match status" value="1"/>
</dbReference>
<name>A0A926E7V9_9FIRM</name>
<protein>
    <submittedName>
        <fullName evidence="5">Winged helix-turn-helix transcriptional regulator</fullName>
    </submittedName>
</protein>
<dbReference type="SUPFAM" id="SSF46785">
    <property type="entry name" value="Winged helix' DNA-binding domain"/>
    <property type="match status" value="1"/>
</dbReference>
<reference evidence="5" key="1">
    <citation type="submission" date="2020-08" db="EMBL/GenBank/DDBJ databases">
        <title>Genome public.</title>
        <authorList>
            <person name="Liu C."/>
            <person name="Sun Q."/>
        </authorList>
    </citation>
    <scope>NUCLEOTIDE SEQUENCE</scope>
    <source>
        <strain evidence="5">NSJ-24</strain>
    </source>
</reference>
<comment type="caution">
    <text evidence="5">The sequence shown here is derived from an EMBL/GenBank/DDBJ whole genome shotgun (WGS) entry which is preliminary data.</text>
</comment>
<accession>A0A926E7V9</accession>
<dbReference type="Pfam" id="PF12802">
    <property type="entry name" value="MarR_2"/>
    <property type="match status" value="1"/>
</dbReference>
<dbReference type="Gene3D" id="1.10.10.10">
    <property type="entry name" value="Winged helix-like DNA-binding domain superfamily/Winged helix DNA-binding domain"/>
    <property type="match status" value="1"/>
</dbReference>
<evidence type="ECO:0000256" key="1">
    <source>
        <dbReference type="ARBA" id="ARBA00023015"/>
    </source>
</evidence>
<evidence type="ECO:0000256" key="2">
    <source>
        <dbReference type="ARBA" id="ARBA00023125"/>
    </source>
</evidence>
<feature type="domain" description="HTH marR-type" evidence="4">
    <location>
        <begin position="25"/>
        <end position="124"/>
    </location>
</feature>
<sequence>MQGKASEIQRDFNKFDKEIDELYHETALKMGISDSAFCIFYILYDLGDGCLQKDICHEAFQNKQTVNSSIRKLVQEGYIYLKQGRGRDKHIFLTEAGKQFVENHIVPVVQKENEAFSALKEEEQKELLRLTNIYIENLRRKLNEL</sequence>
<dbReference type="InterPro" id="IPR036388">
    <property type="entry name" value="WH-like_DNA-bd_sf"/>
</dbReference>
<proteinExistence type="predicted"/>
<organism evidence="5 6">
    <name type="scientific">Lentihominibacter hominis</name>
    <dbReference type="NCBI Taxonomy" id="2763645"/>
    <lineage>
        <taxon>Bacteria</taxon>
        <taxon>Bacillati</taxon>
        <taxon>Bacillota</taxon>
        <taxon>Clostridia</taxon>
        <taxon>Peptostreptococcales</taxon>
        <taxon>Anaerovoracaceae</taxon>
        <taxon>Lentihominibacter</taxon>
    </lineage>
</organism>
<dbReference type="SMART" id="SM00347">
    <property type="entry name" value="HTH_MARR"/>
    <property type="match status" value="1"/>
</dbReference>
<evidence type="ECO:0000313" key="6">
    <source>
        <dbReference type="Proteomes" id="UP000610862"/>
    </source>
</evidence>